<dbReference type="EMBL" id="JACHGJ010000006">
    <property type="protein sequence ID" value="MBB6481325.1"/>
    <property type="molecule type" value="Genomic_DNA"/>
</dbReference>
<sequence length="245" mass="27887">MNWKWGSQELPEEGLSINSNDLTLLRIKRVNEEILIAPGPVDDDTVFSRFIAGREAKIVLYPALPELPIVIKPQMPLSILPGLTFHCFVEVPLVFSISNVKGKKQELLTEVSVHNLSRSWFGDPWNGEVSYCLESPLNTDIEKYDQTETSIYCPVHIVNRSSQILALDRMLLRVPYLSVYQGRKRLYSNGTKISFRGQDQISQVTFYKGPPELEGSLKQITPPRQTDESGLLTKSFYFFKTIYNG</sequence>
<dbReference type="AlphaFoldDB" id="A0A841RBH8"/>
<dbReference type="Pfam" id="PF04254">
    <property type="entry name" value="DUF432"/>
    <property type="match status" value="1"/>
</dbReference>
<reference evidence="1 2" key="1">
    <citation type="submission" date="2020-08" db="EMBL/GenBank/DDBJ databases">
        <title>Genomic Encyclopedia of Type Strains, Phase IV (KMG-IV): sequencing the most valuable type-strain genomes for metagenomic binning, comparative biology and taxonomic classification.</title>
        <authorList>
            <person name="Goeker M."/>
        </authorList>
    </citation>
    <scope>NUCLEOTIDE SEQUENCE [LARGE SCALE GENOMIC DNA]</scope>
    <source>
        <strain evidence="1 2">DSM 2461</strain>
    </source>
</reference>
<organism evidence="1 2">
    <name type="scientific">Spirochaeta isovalerica</name>
    <dbReference type="NCBI Taxonomy" id="150"/>
    <lineage>
        <taxon>Bacteria</taxon>
        <taxon>Pseudomonadati</taxon>
        <taxon>Spirochaetota</taxon>
        <taxon>Spirochaetia</taxon>
        <taxon>Spirochaetales</taxon>
        <taxon>Spirochaetaceae</taxon>
        <taxon>Spirochaeta</taxon>
    </lineage>
</organism>
<evidence type="ECO:0008006" key="3">
    <source>
        <dbReference type="Google" id="ProtNLM"/>
    </source>
</evidence>
<evidence type="ECO:0000313" key="1">
    <source>
        <dbReference type="EMBL" id="MBB6481325.1"/>
    </source>
</evidence>
<dbReference type="RefSeq" id="WP_184747578.1">
    <property type="nucleotide sequence ID" value="NZ_JACHGJ010000006.1"/>
</dbReference>
<name>A0A841RBH8_9SPIO</name>
<protein>
    <recommendedName>
        <fullName evidence="3">DUF432 domain-containing protein</fullName>
    </recommendedName>
</protein>
<accession>A0A841RBH8</accession>
<evidence type="ECO:0000313" key="2">
    <source>
        <dbReference type="Proteomes" id="UP000587760"/>
    </source>
</evidence>
<proteinExistence type="predicted"/>
<comment type="caution">
    <text evidence="1">The sequence shown here is derived from an EMBL/GenBank/DDBJ whole genome shotgun (WGS) entry which is preliminary data.</text>
</comment>
<dbReference type="InterPro" id="IPR007366">
    <property type="entry name" value="DUF432"/>
</dbReference>
<gene>
    <name evidence="1" type="ORF">HNR50_003005</name>
</gene>
<dbReference type="Proteomes" id="UP000587760">
    <property type="component" value="Unassembled WGS sequence"/>
</dbReference>
<keyword evidence="2" id="KW-1185">Reference proteome</keyword>